<sequence>MSSQYQAALDAGNFQIQRCAACHKAIFYPRELCPHCGSDQLTWEQPSGQGTVYSTTVIRRKADAGGDYNVTLVDLAEGPRMMSRVEGMAPTDVKIGMAVRAQVVQHNGKGLVVFKAA</sequence>
<dbReference type="Gene3D" id="6.10.30.10">
    <property type="match status" value="1"/>
</dbReference>
<dbReference type="Pfam" id="PF12172">
    <property type="entry name" value="zf-ChsH2"/>
    <property type="match status" value="1"/>
</dbReference>
<organism evidence="3 4">
    <name type="scientific">Comamonas odontotermitis</name>
    <dbReference type="NCBI Taxonomy" id="379895"/>
    <lineage>
        <taxon>Bacteria</taxon>
        <taxon>Pseudomonadati</taxon>
        <taxon>Pseudomonadota</taxon>
        <taxon>Betaproteobacteria</taxon>
        <taxon>Burkholderiales</taxon>
        <taxon>Comamonadaceae</taxon>
        <taxon>Comamonas</taxon>
    </lineage>
</organism>
<comment type="caution">
    <text evidence="3">The sequence shown here is derived from an EMBL/GenBank/DDBJ whole genome shotgun (WGS) entry which is preliminary data.</text>
</comment>
<dbReference type="PANTHER" id="PTHR34075:SF5">
    <property type="entry name" value="BLR3430 PROTEIN"/>
    <property type="match status" value="1"/>
</dbReference>
<evidence type="ECO:0000313" key="4">
    <source>
        <dbReference type="Proteomes" id="UP000562492"/>
    </source>
</evidence>
<accession>A0ABR6RBP0</accession>
<feature type="domain" description="ChsH2 rubredoxin-like zinc ribbon" evidence="2">
    <location>
        <begin position="8"/>
        <end position="41"/>
    </location>
</feature>
<proteinExistence type="predicted"/>
<dbReference type="Proteomes" id="UP000562492">
    <property type="component" value="Unassembled WGS sequence"/>
</dbReference>
<dbReference type="InterPro" id="IPR012340">
    <property type="entry name" value="NA-bd_OB-fold"/>
</dbReference>
<dbReference type="SUPFAM" id="SSF50249">
    <property type="entry name" value="Nucleic acid-binding proteins"/>
    <property type="match status" value="1"/>
</dbReference>
<reference evidence="3 4" key="1">
    <citation type="submission" date="2020-08" db="EMBL/GenBank/DDBJ databases">
        <title>Functional genomics of gut bacteria from endangered species of beetles.</title>
        <authorList>
            <person name="Carlos-Shanley C."/>
        </authorList>
    </citation>
    <scope>NUCLEOTIDE SEQUENCE [LARGE SCALE GENOMIC DNA]</scope>
    <source>
        <strain evidence="3 4">S00124</strain>
    </source>
</reference>
<protein>
    <submittedName>
        <fullName evidence="3">OB-fold protein</fullName>
    </submittedName>
</protein>
<evidence type="ECO:0000259" key="1">
    <source>
        <dbReference type="Pfam" id="PF01796"/>
    </source>
</evidence>
<dbReference type="PANTHER" id="PTHR34075">
    <property type="entry name" value="BLR3430 PROTEIN"/>
    <property type="match status" value="1"/>
</dbReference>
<keyword evidence="4" id="KW-1185">Reference proteome</keyword>
<gene>
    <name evidence="3" type="ORF">HNP33_000620</name>
</gene>
<evidence type="ECO:0000313" key="3">
    <source>
        <dbReference type="EMBL" id="MBB6576572.1"/>
    </source>
</evidence>
<dbReference type="InterPro" id="IPR022002">
    <property type="entry name" value="ChsH2_Znr"/>
</dbReference>
<evidence type="ECO:0000259" key="2">
    <source>
        <dbReference type="Pfam" id="PF12172"/>
    </source>
</evidence>
<feature type="domain" description="ChsH2 C-terminal OB-fold" evidence="1">
    <location>
        <begin position="43"/>
        <end position="103"/>
    </location>
</feature>
<dbReference type="EMBL" id="JACHKZ010000002">
    <property type="protein sequence ID" value="MBB6576572.1"/>
    <property type="molecule type" value="Genomic_DNA"/>
</dbReference>
<dbReference type="InterPro" id="IPR002878">
    <property type="entry name" value="ChsH2_C"/>
</dbReference>
<dbReference type="InterPro" id="IPR052513">
    <property type="entry name" value="Thioester_dehydratase-like"/>
</dbReference>
<dbReference type="Pfam" id="PF01796">
    <property type="entry name" value="OB_ChsH2_C"/>
    <property type="match status" value="1"/>
</dbReference>
<name>A0ABR6RBP0_9BURK</name>